<proteinExistence type="inferred from homology"/>
<dbReference type="Pfam" id="PF05351">
    <property type="entry name" value="GMP_PDE_delta"/>
    <property type="match status" value="1"/>
</dbReference>
<dbReference type="Gene3D" id="2.70.50.40">
    <property type="entry name" value="GMP phosphodiesterase, delta subunit"/>
    <property type="match status" value="1"/>
</dbReference>
<dbReference type="GeneID" id="25569636"/>
<evidence type="ECO:0000256" key="1">
    <source>
        <dbReference type="ARBA" id="ARBA00008102"/>
    </source>
</evidence>
<dbReference type="PANTHER" id="PTHR12976:SF0">
    <property type="entry name" value="RETINAL ROD RHODOPSIN-SENSITIVE CGMP 3',5'-CYCLIC PHOSPHODIESTERASE SUBUNIT DELTA"/>
    <property type="match status" value="1"/>
</dbReference>
<dbReference type="RefSeq" id="XP_013759565.1">
    <property type="nucleotide sequence ID" value="XM_013904111.1"/>
</dbReference>
<reference evidence="3 4" key="1">
    <citation type="submission" date="2010-05" db="EMBL/GenBank/DDBJ databases">
        <title>The Genome Sequence of Thecamonas trahens ATCC 50062.</title>
        <authorList>
            <consortium name="The Broad Institute Genome Sequencing Platform"/>
            <person name="Russ C."/>
            <person name="Cuomo C."/>
            <person name="Shea T."/>
            <person name="Young S.K."/>
            <person name="Zeng Q."/>
            <person name="Koehrsen M."/>
            <person name="Haas B."/>
            <person name="Borodovsky M."/>
            <person name="Guigo R."/>
            <person name="Alvarado L."/>
            <person name="Berlin A."/>
            <person name="Bochicchio J."/>
            <person name="Borenstein D."/>
            <person name="Chapman S."/>
            <person name="Chen Z."/>
            <person name="Freedman E."/>
            <person name="Gellesch M."/>
            <person name="Goldberg J."/>
            <person name="Griggs A."/>
            <person name="Gujja S."/>
            <person name="Heilman E."/>
            <person name="Heiman D."/>
            <person name="Hepburn T."/>
            <person name="Howarth C."/>
            <person name="Jen D."/>
            <person name="Larson L."/>
            <person name="Mehta T."/>
            <person name="Park D."/>
            <person name="Pearson M."/>
            <person name="Roberts A."/>
            <person name="Saif S."/>
            <person name="Shenoy N."/>
            <person name="Sisk P."/>
            <person name="Stolte C."/>
            <person name="Sykes S."/>
            <person name="Thomson T."/>
            <person name="Walk T."/>
            <person name="White J."/>
            <person name="Yandava C."/>
            <person name="Burger G."/>
            <person name="Gray M.W."/>
            <person name="Holland P.W.H."/>
            <person name="King N."/>
            <person name="Lang F.B.F."/>
            <person name="Roger A.J."/>
            <person name="Ruiz-Trillo I."/>
            <person name="Lander E."/>
            <person name="Nusbaum C."/>
        </authorList>
    </citation>
    <scope>NUCLEOTIDE SEQUENCE [LARGE SCALE GENOMIC DNA]</scope>
    <source>
        <strain evidence="3 4">ATCC 50062</strain>
    </source>
</reference>
<dbReference type="SUPFAM" id="SSF81296">
    <property type="entry name" value="E set domains"/>
    <property type="match status" value="1"/>
</dbReference>
<keyword evidence="4" id="KW-1185">Reference proteome</keyword>
<dbReference type="OrthoDB" id="10248777at2759"/>
<dbReference type="Proteomes" id="UP000054408">
    <property type="component" value="Unassembled WGS sequence"/>
</dbReference>
<dbReference type="EMBL" id="GL349447">
    <property type="protein sequence ID" value="KNC47597.1"/>
    <property type="molecule type" value="Genomic_DNA"/>
</dbReference>
<evidence type="ECO:0000313" key="3">
    <source>
        <dbReference type="EMBL" id="KNC47597.1"/>
    </source>
</evidence>
<dbReference type="InterPro" id="IPR014756">
    <property type="entry name" value="Ig_E-set"/>
</dbReference>
<organism evidence="3 4">
    <name type="scientific">Thecamonas trahens ATCC 50062</name>
    <dbReference type="NCBI Taxonomy" id="461836"/>
    <lineage>
        <taxon>Eukaryota</taxon>
        <taxon>Apusozoa</taxon>
        <taxon>Apusomonadida</taxon>
        <taxon>Apusomonadidae</taxon>
        <taxon>Thecamonas</taxon>
    </lineage>
</organism>
<dbReference type="PANTHER" id="PTHR12976">
    <property type="entry name" value="RETINAL ROD RHODOPSIN-SENSITIVE CGMP 3',5'-CYCLIC PHOSPHODIESTERASE DELTA-SUBUNIT"/>
    <property type="match status" value="1"/>
</dbReference>
<protein>
    <recommendedName>
        <fullName evidence="2">GMP phosphodiesterase delta subunit domain-containing protein</fullName>
    </recommendedName>
</protein>
<dbReference type="InterPro" id="IPR037036">
    <property type="entry name" value="PDED_dom_sf"/>
</dbReference>
<name>A0A0L0D5F9_THETB</name>
<dbReference type="AlphaFoldDB" id="A0A0L0D5F9"/>
<dbReference type="OMA" id="STNTWQN"/>
<feature type="domain" description="GMP phosphodiesterase delta subunit" evidence="2">
    <location>
        <begin position="9"/>
        <end position="147"/>
    </location>
</feature>
<dbReference type="STRING" id="461836.A0A0L0D5F9"/>
<evidence type="ECO:0000259" key="2">
    <source>
        <dbReference type="Pfam" id="PF05351"/>
    </source>
</evidence>
<dbReference type="eggNOG" id="KOG4038">
    <property type="taxonomic scope" value="Eukaryota"/>
</dbReference>
<dbReference type="InterPro" id="IPR008015">
    <property type="entry name" value="PDED_dom"/>
</dbReference>
<gene>
    <name evidence="3" type="ORF">AMSG_11721</name>
</gene>
<evidence type="ECO:0000313" key="4">
    <source>
        <dbReference type="Proteomes" id="UP000054408"/>
    </source>
</evidence>
<sequence length="150" mass="16800">MGEKAEALRRGFSLGSLELKDAESGEVYWQSQWDVDRVFDEEQVARVPARLLAAKAVSREIVFSSVEMMQAFRVEQEVSLHGSIIEEFHFEFGFVIPNSTNTWSTTLVAADAADMLPADVLSGNVVIETRFYDAELLIATSLVRVFYDAD</sequence>
<accession>A0A0L0D5F9</accession>
<comment type="similarity">
    <text evidence="1">Belongs to the PDE6D/unc-119 family.</text>
</comment>
<dbReference type="GO" id="GO:0005737">
    <property type="term" value="C:cytoplasm"/>
    <property type="evidence" value="ECO:0007669"/>
    <property type="project" value="TreeGrafter"/>
</dbReference>